<evidence type="ECO:0000313" key="1">
    <source>
        <dbReference type="EMBL" id="MFD2731972.1"/>
    </source>
</evidence>
<reference evidence="2" key="1">
    <citation type="journal article" date="2019" name="Int. J. Syst. Evol. Microbiol.">
        <title>The Global Catalogue of Microorganisms (GCM) 10K type strain sequencing project: providing services to taxonomists for standard genome sequencing and annotation.</title>
        <authorList>
            <consortium name="The Broad Institute Genomics Platform"/>
            <consortium name="The Broad Institute Genome Sequencing Center for Infectious Disease"/>
            <person name="Wu L."/>
            <person name="Ma J."/>
        </authorList>
    </citation>
    <scope>NUCLEOTIDE SEQUENCE [LARGE SCALE GENOMIC DNA]</scope>
    <source>
        <strain evidence="2">KCTC 42456</strain>
    </source>
</reference>
<protein>
    <submittedName>
        <fullName evidence="1">Uncharacterized protein</fullName>
    </submittedName>
</protein>
<dbReference type="RefSeq" id="WP_379043784.1">
    <property type="nucleotide sequence ID" value="NZ_JBHSKW010000032.1"/>
</dbReference>
<dbReference type="Proteomes" id="UP001597546">
    <property type="component" value="Unassembled WGS sequence"/>
</dbReference>
<dbReference type="EMBL" id="JBHULV010000028">
    <property type="protein sequence ID" value="MFD2731972.1"/>
    <property type="molecule type" value="Genomic_DNA"/>
</dbReference>
<proteinExistence type="predicted"/>
<keyword evidence="2" id="KW-1185">Reference proteome</keyword>
<gene>
    <name evidence="1" type="ORF">ACFSSE_09665</name>
</gene>
<evidence type="ECO:0000313" key="2">
    <source>
        <dbReference type="Proteomes" id="UP001597546"/>
    </source>
</evidence>
<name>A0ABW5TT68_9SPHI</name>
<sequence length="123" mass="14506">MDNRDENIQALRPFIDFGDLPQPLNRFQEVLRQILKLQNDLLVESTIYFLSNKHKGFLALDSTLKKDLFSKSLKKDIAFKKDLIGMVKGLFTKSELIEYHNNQQEINKRLLEFIYKRVSTQIC</sequence>
<accession>A0ABW5TT68</accession>
<comment type="caution">
    <text evidence="1">The sequence shown here is derived from an EMBL/GenBank/DDBJ whole genome shotgun (WGS) entry which is preliminary data.</text>
</comment>
<organism evidence="1 2">
    <name type="scientific">Pedobacter alpinus</name>
    <dbReference type="NCBI Taxonomy" id="1590643"/>
    <lineage>
        <taxon>Bacteria</taxon>
        <taxon>Pseudomonadati</taxon>
        <taxon>Bacteroidota</taxon>
        <taxon>Sphingobacteriia</taxon>
        <taxon>Sphingobacteriales</taxon>
        <taxon>Sphingobacteriaceae</taxon>
        <taxon>Pedobacter</taxon>
    </lineage>
</organism>